<keyword evidence="3 8" id="KW-0418">Kinase</keyword>
<keyword evidence="10" id="KW-1185">Reference proteome</keyword>
<dbReference type="InterPro" id="IPR017437">
    <property type="entry name" value="ATP-NAD_kinase_PpnK-typ_C"/>
</dbReference>
<dbReference type="GO" id="GO:0051287">
    <property type="term" value="F:NAD binding"/>
    <property type="evidence" value="ECO:0007669"/>
    <property type="project" value="UniProtKB-ARBA"/>
</dbReference>
<feature type="active site" description="Proton acceptor" evidence="8">
    <location>
        <position position="45"/>
    </location>
</feature>
<dbReference type="PANTHER" id="PTHR20275:SF0">
    <property type="entry name" value="NAD KINASE"/>
    <property type="match status" value="1"/>
</dbReference>
<comment type="similarity">
    <text evidence="8">Belongs to the NAD kinase family.</text>
</comment>
<name>A0A1J0A7E4_9ENTE</name>
<keyword evidence="6 8" id="KW-0520">NAD</keyword>
<dbReference type="SUPFAM" id="SSF111331">
    <property type="entry name" value="NAD kinase/diacylglycerol kinase-like"/>
    <property type="match status" value="1"/>
</dbReference>
<evidence type="ECO:0000256" key="4">
    <source>
        <dbReference type="ARBA" id="ARBA00022840"/>
    </source>
</evidence>
<evidence type="ECO:0000256" key="6">
    <source>
        <dbReference type="ARBA" id="ARBA00023027"/>
    </source>
</evidence>
<gene>
    <name evidence="8" type="primary">nadK</name>
    <name evidence="9" type="ORF">BHY08_08395</name>
</gene>
<comment type="function">
    <text evidence="8">Involved in the regulation of the intracellular balance of NAD and NADP, and is a key enzyme in the biosynthesis of NADP. Catalyzes specifically the phosphorylation on 2'-hydroxyl of the adenosine moiety of NAD to yield NADP.</text>
</comment>
<dbReference type="GO" id="GO:0005524">
    <property type="term" value="F:ATP binding"/>
    <property type="evidence" value="ECO:0007669"/>
    <property type="project" value="UniProtKB-KW"/>
</dbReference>
<dbReference type="Pfam" id="PF20143">
    <property type="entry name" value="NAD_kinase_C"/>
    <property type="match status" value="1"/>
</dbReference>
<dbReference type="Gene3D" id="3.40.50.10330">
    <property type="entry name" value="Probable inorganic polyphosphate/atp-NAD kinase, domain 1"/>
    <property type="match status" value="1"/>
</dbReference>
<evidence type="ECO:0000256" key="7">
    <source>
        <dbReference type="ARBA" id="ARBA00047925"/>
    </source>
</evidence>
<reference evidence="9 10" key="1">
    <citation type="submission" date="2016-09" db="EMBL/GenBank/DDBJ databases">
        <title>Vagococcus teuberi sp. nov., isolated from the Malian artisanal sour milk fene.</title>
        <authorList>
            <person name="Wullschleger S."/>
            <person name="Seifert C."/>
            <person name="Baumgartner S."/>
            <person name="Lacroix C."/>
            <person name="Bonfoh B."/>
            <person name="Stevens M.J."/>
            <person name="Meile L."/>
        </authorList>
    </citation>
    <scope>NUCLEOTIDE SEQUENCE [LARGE SCALE GENOMIC DNA]</scope>
    <source>
        <strain evidence="9 10">DSM 21459</strain>
    </source>
</reference>
<keyword evidence="5 8" id="KW-0521">NADP</keyword>
<dbReference type="AlphaFoldDB" id="A0A1J0A7E4"/>
<dbReference type="GO" id="GO:0046872">
    <property type="term" value="F:metal ion binding"/>
    <property type="evidence" value="ECO:0007669"/>
    <property type="project" value="UniProtKB-UniRule"/>
</dbReference>
<evidence type="ECO:0000256" key="3">
    <source>
        <dbReference type="ARBA" id="ARBA00022777"/>
    </source>
</evidence>
<dbReference type="GO" id="GO:0019674">
    <property type="term" value="P:NAD+ metabolic process"/>
    <property type="evidence" value="ECO:0007669"/>
    <property type="project" value="InterPro"/>
</dbReference>
<organism evidence="9 10">
    <name type="scientific">Vagococcus teuberi</name>
    <dbReference type="NCBI Taxonomy" id="519472"/>
    <lineage>
        <taxon>Bacteria</taxon>
        <taxon>Bacillati</taxon>
        <taxon>Bacillota</taxon>
        <taxon>Bacilli</taxon>
        <taxon>Lactobacillales</taxon>
        <taxon>Enterococcaceae</taxon>
        <taxon>Vagococcus</taxon>
    </lineage>
</organism>
<feature type="binding site" evidence="8">
    <location>
        <position position="148"/>
    </location>
    <ligand>
        <name>NAD(+)</name>
        <dbReference type="ChEBI" id="CHEBI:57540"/>
    </ligand>
</feature>
<dbReference type="STRING" id="519472.BHY08_08395"/>
<dbReference type="KEGG" id="vte:BHY08_08395"/>
<keyword evidence="4 8" id="KW-0067">ATP-binding</keyword>
<dbReference type="Pfam" id="PF01513">
    <property type="entry name" value="NAD_kinase"/>
    <property type="match status" value="1"/>
</dbReference>
<dbReference type="Gene3D" id="2.60.200.30">
    <property type="entry name" value="Probable inorganic polyphosphate/atp-NAD kinase, domain 2"/>
    <property type="match status" value="1"/>
</dbReference>
<sequence length="272" mass="31245">MRIRVYSNRKPTSRKVTQELLEKLRKAGFILDKKTPDVVITIGGDGTLLSAFHAYESQLDTVRFIGVHTGHLGFYTDWRDYEIDELVRSLKEEKQNSVSYPLLDVCLTYTNNMPDRHFLALNEATIKNVDRTMVANVFIKDELFECYRGDGLSVSTPTGSTAYSKSLGGAVVHPRVNTLQLNEIASLNNRVYRSLGSPMIIAPDEWIRLDMKKRETYSLHVDNLSLTNSNIKHVKFCLSEKRIHFALYRHTHFWRRVNNAFIGTSKESSERL</sequence>
<accession>A0A1J0A7E4</accession>
<evidence type="ECO:0000256" key="8">
    <source>
        <dbReference type="HAMAP-Rule" id="MF_00361"/>
    </source>
</evidence>
<dbReference type="EMBL" id="CP017267">
    <property type="protein sequence ID" value="APB31834.1"/>
    <property type="molecule type" value="Genomic_DNA"/>
</dbReference>
<dbReference type="InterPro" id="IPR002504">
    <property type="entry name" value="NADK"/>
</dbReference>
<protein>
    <recommendedName>
        <fullName evidence="8">NAD kinase</fullName>
        <ecNumber evidence="8">2.7.1.23</ecNumber>
    </recommendedName>
    <alternativeName>
        <fullName evidence="8">ATP-dependent NAD kinase</fullName>
    </alternativeName>
</protein>
<comment type="caution">
    <text evidence="8">Lacks conserved residue(s) required for the propagation of feature annotation.</text>
</comment>
<comment type="subcellular location">
    <subcellularLocation>
        <location evidence="8">Cytoplasm</location>
    </subcellularLocation>
</comment>
<evidence type="ECO:0000256" key="1">
    <source>
        <dbReference type="ARBA" id="ARBA00022679"/>
    </source>
</evidence>
<dbReference type="NCBIfam" id="NF003424">
    <property type="entry name" value="PRK04885.1"/>
    <property type="match status" value="1"/>
</dbReference>
<evidence type="ECO:0000256" key="2">
    <source>
        <dbReference type="ARBA" id="ARBA00022741"/>
    </source>
</evidence>
<dbReference type="InterPro" id="IPR016064">
    <property type="entry name" value="NAD/diacylglycerol_kinase_sf"/>
</dbReference>
<keyword evidence="8" id="KW-0963">Cytoplasm</keyword>
<dbReference type="EC" id="2.7.1.23" evidence="8"/>
<keyword evidence="1 8" id="KW-0808">Transferase</keyword>
<dbReference type="GO" id="GO:0003951">
    <property type="term" value="F:NAD+ kinase activity"/>
    <property type="evidence" value="ECO:0007669"/>
    <property type="project" value="UniProtKB-UniRule"/>
</dbReference>
<feature type="binding site" evidence="8">
    <location>
        <position position="150"/>
    </location>
    <ligand>
        <name>NAD(+)</name>
        <dbReference type="ChEBI" id="CHEBI:57540"/>
    </ligand>
</feature>
<dbReference type="InterPro" id="IPR017438">
    <property type="entry name" value="ATP-NAD_kinase_N"/>
</dbReference>
<evidence type="ECO:0000313" key="10">
    <source>
        <dbReference type="Proteomes" id="UP000191200"/>
    </source>
</evidence>
<comment type="cofactor">
    <cofactor evidence="8">
        <name>a divalent metal cation</name>
        <dbReference type="ChEBI" id="CHEBI:60240"/>
    </cofactor>
</comment>
<dbReference type="GO" id="GO:0006741">
    <property type="term" value="P:NADP+ biosynthetic process"/>
    <property type="evidence" value="ECO:0007669"/>
    <property type="project" value="UniProtKB-UniRule"/>
</dbReference>
<feature type="binding site" evidence="8">
    <location>
        <begin position="45"/>
        <end position="46"/>
    </location>
    <ligand>
        <name>NAD(+)</name>
        <dbReference type="ChEBI" id="CHEBI:57540"/>
    </ligand>
</feature>
<dbReference type="RefSeq" id="WP_071457439.1">
    <property type="nucleotide sequence ID" value="NZ_CP017267.1"/>
</dbReference>
<keyword evidence="2 8" id="KW-0547">Nucleotide-binding</keyword>
<dbReference type="PANTHER" id="PTHR20275">
    <property type="entry name" value="NAD KINASE"/>
    <property type="match status" value="1"/>
</dbReference>
<comment type="catalytic activity">
    <reaction evidence="7 8">
        <text>NAD(+) + ATP = ADP + NADP(+) + H(+)</text>
        <dbReference type="Rhea" id="RHEA:18629"/>
        <dbReference type="ChEBI" id="CHEBI:15378"/>
        <dbReference type="ChEBI" id="CHEBI:30616"/>
        <dbReference type="ChEBI" id="CHEBI:57540"/>
        <dbReference type="ChEBI" id="CHEBI:58349"/>
        <dbReference type="ChEBI" id="CHEBI:456216"/>
        <dbReference type="EC" id="2.7.1.23"/>
    </reaction>
</comment>
<evidence type="ECO:0000313" key="9">
    <source>
        <dbReference type="EMBL" id="APB31834.1"/>
    </source>
</evidence>
<dbReference type="HAMAP" id="MF_00361">
    <property type="entry name" value="NAD_kinase"/>
    <property type="match status" value="1"/>
</dbReference>
<dbReference type="OrthoDB" id="9774737at2"/>
<feature type="binding site" evidence="8">
    <location>
        <begin position="161"/>
        <end position="166"/>
    </location>
    <ligand>
        <name>NAD(+)</name>
        <dbReference type="ChEBI" id="CHEBI:57540"/>
    </ligand>
</feature>
<feature type="binding site" evidence="8">
    <location>
        <begin position="122"/>
        <end position="123"/>
    </location>
    <ligand>
        <name>NAD(+)</name>
        <dbReference type="ChEBI" id="CHEBI:57540"/>
    </ligand>
</feature>
<proteinExistence type="inferred from homology"/>
<feature type="binding site" evidence="8">
    <location>
        <position position="185"/>
    </location>
    <ligand>
        <name>NAD(+)</name>
        <dbReference type="ChEBI" id="CHEBI:57540"/>
    </ligand>
</feature>
<evidence type="ECO:0000256" key="5">
    <source>
        <dbReference type="ARBA" id="ARBA00022857"/>
    </source>
</evidence>
<dbReference type="Proteomes" id="UP000191200">
    <property type="component" value="Chromosome"/>
</dbReference>
<dbReference type="GO" id="GO:0005737">
    <property type="term" value="C:cytoplasm"/>
    <property type="evidence" value="ECO:0007669"/>
    <property type="project" value="UniProtKB-SubCell"/>
</dbReference>